<dbReference type="Proteomes" id="UP000702209">
    <property type="component" value="Unassembled WGS sequence"/>
</dbReference>
<accession>A0ABS0CM20</accession>
<keyword evidence="2" id="KW-1185">Reference proteome</keyword>
<protein>
    <submittedName>
        <fullName evidence="1">Uncharacterized protein</fullName>
    </submittedName>
</protein>
<gene>
    <name evidence="1" type="ORF">IU459_08870</name>
</gene>
<evidence type="ECO:0000313" key="1">
    <source>
        <dbReference type="EMBL" id="MBF6297654.1"/>
    </source>
</evidence>
<reference evidence="1 2" key="1">
    <citation type="submission" date="2020-10" db="EMBL/GenBank/DDBJ databases">
        <title>Identification of Nocardia species via Next-generation sequencing and recognition of intraspecies genetic diversity.</title>
        <authorList>
            <person name="Li P."/>
            <person name="Li P."/>
            <person name="Lu B."/>
        </authorList>
    </citation>
    <scope>NUCLEOTIDE SEQUENCE [LARGE SCALE GENOMIC DNA]</scope>
    <source>
        <strain evidence="1 2">BJ06-0157</strain>
    </source>
</reference>
<comment type="caution">
    <text evidence="1">The sequence shown here is derived from an EMBL/GenBank/DDBJ whole genome shotgun (WGS) entry which is preliminary data.</text>
</comment>
<proteinExistence type="predicted"/>
<organism evidence="1 2">
    <name type="scientific">Nocardia amamiensis</name>
    <dbReference type="NCBI Taxonomy" id="404578"/>
    <lineage>
        <taxon>Bacteria</taxon>
        <taxon>Bacillati</taxon>
        <taxon>Actinomycetota</taxon>
        <taxon>Actinomycetes</taxon>
        <taxon>Mycobacteriales</taxon>
        <taxon>Nocardiaceae</taxon>
        <taxon>Nocardia</taxon>
    </lineage>
</organism>
<sequence>MVRGRYLSEDELRRNFERELGSVTTGGGLHSETGLDIETETALIDIARAYPEVTEGLVSAARAAFAGQLDGSNAAARRAELERAIEEHNRKKGQNPSG</sequence>
<evidence type="ECO:0000313" key="2">
    <source>
        <dbReference type="Proteomes" id="UP000702209"/>
    </source>
</evidence>
<dbReference type="EMBL" id="JADLQX010000005">
    <property type="protein sequence ID" value="MBF6297654.1"/>
    <property type="molecule type" value="Genomic_DNA"/>
</dbReference>
<name>A0ABS0CM20_9NOCA</name>